<organism evidence="1 2">
    <name type="scientific">Sphingomonas bisphenolicum</name>
    <dbReference type="NCBI Taxonomy" id="296544"/>
    <lineage>
        <taxon>Bacteria</taxon>
        <taxon>Pseudomonadati</taxon>
        <taxon>Pseudomonadota</taxon>
        <taxon>Alphaproteobacteria</taxon>
        <taxon>Sphingomonadales</taxon>
        <taxon>Sphingomonadaceae</taxon>
        <taxon>Sphingomonas</taxon>
    </lineage>
</organism>
<evidence type="ECO:0000313" key="2">
    <source>
        <dbReference type="Proteomes" id="UP001059971"/>
    </source>
</evidence>
<proteinExistence type="predicted"/>
<dbReference type="RefSeq" id="WP_261936123.1">
    <property type="nucleotide sequence ID" value="NZ_AP018817.1"/>
</dbReference>
<sequence length="78" mass="8967">MPYYSLRITSGEDADLVELKGMYPDWQPADYTDSPMIYIQRSLDIASLQRNVAGVGEDGGTVEVKKITKREFEWKKHQ</sequence>
<name>A0ABM7FYK2_9SPHN</name>
<keyword evidence="2" id="KW-1185">Reference proteome</keyword>
<reference evidence="1" key="1">
    <citation type="submission" date="2018-07" db="EMBL/GenBank/DDBJ databases">
        <title>Complete genome sequence of Sphingomonas bisphenolicum strain AO1, a bisphenol A degradative bacterium isolated from Japanese farm field.</title>
        <authorList>
            <person name="Murakami M."/>
            <person name="Koh M."/>
            <person name="Koba S."/>
            <person name="Matsumura Y."/>
        </authorList>
    </citation>
    <scope>NUCLEOTIDE SEQUENCE</scope>
    <source>
        <strain evidence="1">AO1</strain>
    </source>
</reference>
<accession>A0ABM7FYK2</accession>
<evidence type="ECO:0000313" key="1">
    <source>
        <dbReference type="EMBL" id="BBF68818.1"/>
    </source>
</evidence>
<dbReference type="Proteomes" id="UP001059971">
    <property type="component" value="Chromosome 1"/>
</dbReference>
<gene>
    <name evidence="1" type="ORF">SBA_ch1_10180</name>
</gene>
<protein>
    <submittedName>
        <fullName evidence="1">Uncharacterized protein</fullName>
    </submittedName>
</protein>
<dbReference type="EMBL" id="AP018817">
    <property type="protein sequence ID" value="BBF68818.1"/>
    <property type="molecule type" value="Genomic_DNA"/>
</dbReference>